<dbReference type="AlphaFoldDB" id="A0A2P2JJP7"/>
<keyword evidence="2" id="KW-0472">Membrane</keyword>
<sequence length="186" mass="21380">MKVESGGVGGDDRTSTFLRVLLDSNRNQTPDGGLRRDQHLYGTNASLDRNIKQKLRQLRRPHLRERFLQLLTPEQVGKRIWPSHPGLRRLRRKFSVKRGRLFLQLIFPTLLVLMPSPVTLWSRRHSTTVYIYISIQKNKFFLCIFRNRYAAGPITSNGGIGRIGGEGNREQERSGGSRVSGKRRQS</sequence>
<evidence type="ECO:0000256" key="2">
    <source>
        <dbReference type="SAM" id="Phobius"/>
    </source>
</evidence>
<evidence type="ECO:0000313" key="3">
    <source>
        <dbReference type="EMBL" id="MBW93665.1"/>
    </source>
</evidence>
<feature type="transmembrane region" description="Helical" evidence="2">
    <location>
        <begin position="101"/>
        <end position="121"/>
    </location>
</feature>
<evidence type="ECO:0000256" key="1">
    <source>
        <dbReference type="SAM" id="MobiDB-lite"/>
    </source>
</evidence>
<organism evidence="3">
    <name type="scientific">Rhizophora mucronata</name>
    <name type="common">Asiatic mangrove</name>
    <dbReference type="NCBI Taxonomy" id="61149"/>
    <lineage>
        <taxon>Eukaryota</taxon>
        <taxon>Viridiplantae</taxon>
        <taxon>Streptophyta</taxon>
        <taxon>Embryophyta</taxon>
        <taxon>Tracheophyta</taxon>
        <taxon>Spermatophyta</taxon>
        <taxon>Magnoliopsida</taxon>
        <taxon>eudicotyledons</taxon>
        <taxon>Gunneridae</taxon>
        <taxon>Pentapetalae</taxon>
        <taxon>rosids</taxon>
        <taxon>fabids</taxon>
        <taxon>Malpighiales</taxon>
        <taxon>Rhizophoraceae</taxon>
        <taxon>Rhizophora</taxon>
    </lineage>
</organism>
<proteinExistence type="predicted"/>
<dbReference type="EMBL" id="GGEC01013182">
    <property type="protein sequence ID" value="MBW93665.1"/>
    <property type="molecule type" value="Transcribed_RNA"/>
</dbReference>
<protein>
    <submittedName>
        <fullName evidence="3">Uncharacterized protein MANES_11G156800</fullName>
    </submittedName>
</protein>
<name>A0A2P2JJP7_RHIMU</name>
<reference evidence="3" key="1">
    <citation type="submission" date="2018-02" db="EMBL/GenBank/DDBJ databases">
        <title>Rhizophora mucronata_Transcriptome.</title>
        <authorList>
            <person name="Meera S.P."/>
            <person name="Sreeshan A."/>
            <person name="Augustine A."/>
        </authorList>
    </citation>
    <scope>NUCLEOTIDE SEQUENCE</scope>
    <source>
        <tissue evidence="3">Leaf</tissue>
    </source>
</reference>
<accession>A0A2P2JJP7</accession>
<keyword evidence="2" id="KW-0812">Transmembrane</keyword>
<keyword evidence="2" id="KW-1133">Transmembrane helix</keyword>
<feature type="region of interest" description="Disordered" evidence="1">
    <location>
        <begin position="160"/>
        <end position="186"/>
    </location>
</feature>